<dbReference type="RefSeq" id="WP_413272863.1">
    <property type="nucleotide sequence ID" value="NZ_JBHFNQ010000182.1"/>
</dbReference>
<name>A0ABV4XAJ9_9CYAN</name>
<evidence type="ECO:0000313" key="2">
    <source>
        <dbReference type="EMBL" id="MFB2879829.1"/>
    </source>
</evidence>
<evidence type="ECO:0000256" key="1">
    <source>
        <dbReference type="SAM" id="MobiDB-lite"/>
    </source>
</evidence>
<dbReference type="Proteomes" id="UP001576774">
    <property type="component" value="Unassembled WGS sequence"/>
</dbReference>
<sequence length="77" mass="8704">MSNSEGKKPIELSVSRWHSDNLGDLLADGTVDIDELCGQAVIAEQREAAWLEEQREFEEWLEQNQPPEGSSVNNDDF</sequence>
<gene>
    <name evidence="2" type="ORF">ACE1CC_23495</name>
</gene>
<proteinExistence type="predicted"/>
<feature type="region of interest" description="Disordered" evidence="1">
    <location>
        <begin position="58"/>
        <end position="77"/>
    </location>
</feature>
<reference evidence="2 3" key="1">
    <citation type="submission" date="2024-09" db="EMBL/GenBank/DDBJ databases">
        <title>Floridaenema gen nov. (Aerosakkonemataceae, Aerosakkonematales ord. nov., Cyanobacteria) from benthic tropical and subtropical fresh waters, with the description of four new species.</title>
        <authorList>
            <person name="Moretto J.A."/>
            <person name="Berthold D.E."/>
            <person name="Lefler F.W."/>
            <person name="Huang I.-S."/>
            <person name="Laughinghouse H. IV."/>
        </authorList>
    </citation>
    <scope>NUCLEOTIDE SEQUENCE [LARGE SCALE GENOMIC DNA]</scope>
    <source>
        <strain evidence="2 3">BLCC-F46</strain>
    </source>
</reference>
<feature type="compositionally biased region" description="Polar residues" evidence="1">
    <location>
        <begin position="64"/>
        <end position="77"/>
    </location>
</feature>
<dbReference type="EMBL" id="JBHFNQ010000182">
    <property type="protein sequence ID" value="MFB2879829.1"/>
    <property type="molecule type" value="Genomic_DNA"/>
</dbReference>
<organism evidence="2 3">
    <name type="scientific">Floridaenema aerugineum BLCC-F46</name>
    <dbReference type="NCBI Taxonomy" id="3153654"/>
    <lineage>
        <taxon>Bacteria</taxon>
        <taxon>Bacillati</taxon>
        <taxon>Cyanobacteriota</taxon>
        <taxon>Cyanophyceae</taxon>
        <taxon>Oscillatoriophycideae</taxon>
        <taxon>Aerosakkonematales</taxon>
        <taxon>Aerosakkonemataceae</taxon>
        <taxon>Floridanema</taxon>
        <taxon>Floridanema aerugineum</taxon>
    </lineage>
</organism>
<keyword evidence="3" id="KW-1185">Reference proteome</keyword>
<comment type="caution">
    <text evidence="2">The sequence shown here is derived from an EMBL/GenBank/DDBJ whole genome shotgun (WGS) entry which is preliminary data.</text>
</comment>
<accession>A0ABV4XAJ9</accession>
<protein>
    <submittedName>
        <fullName evidence="2">Uncharacterized protein</fullName>
    </submittedName>
</protein>
<evidence type="ECO:0000313" key="3">
    <source>
        <dbReference type="Proteomes" id="UP001576774"/>
    </source>
</evidence>